<dbReference type="Gene3D" id="3.90.550.10">
    <property type="entry name" value="Spore Coat Polysaccharide Biosynthesis Protein SpsA, Chain A"/>
    <property type="match status" value="1"/>
</dbReference>
<dbReference type="CDD" id="cd00761">
    <property type="entry name" value="Glyco_tranf_GTA_type"/>
    <property type="match status" value="1"/>
</dbReference>
<feature type="domain" description="Glycosyltransferase 2-like" evidence="1">
    <location>
        <begin position="5"/>
        <end position="129"/>
    </location>
</feature>
<dbReference type="SUPFAM" id="SSF53448">
    <property type="entry name" value="Nucleotide-diphospho-sugar transferases"/>
    <property type="match status" value="1"/>
</dbReference>
<dbReference type="EMBL" id="RJLM01000001">
    <property type="protein sequence ID" value="RWX57418.1"/>
    <property type="molecule type" value="Genomic_DNA"/>
</dbReference>
<gene>
    <name evidence="2" type="ORF">EDI28_05160</name>
</gene>
<proteinExistence type="predicted"/>
<dbReference type="GO" id="GO:0016740">
    <property type="term" value="F:transferase activity"/>
    <property type="evidence" value="ECO:0007669"/>
    <property type="project" value="UniProtKB-KW"/>
</dbReference>
<dbReference type="OrthoDB" id="9802649at2"/>
<dbReference type="Pfam" id="PF00535">
    <property type="entry name" value="Glycos_transf_2"/>
    <property type="match status" value="1"/>
</dbReference>
<accession>A0A444JWK5</accession>
<comment type="caution">
    <text evidence="2">The sequence shown here is derived from an EMBL/GenBank/DDBJ whole genome shotgun (WGS) entry which is preliminary data.</text>
</comment>
<evidence type="ECO:0000313" key="3">
    <source>
        <dbReference type="Proteomes" id="UP000287563"/>
    </source>
</evidence>
<dbReference type="InterPro" id="IPR029044">
    <property type="entry name" value="Nucleotide-diphossugar_trans"/>
</dbReference>
<evidence type="ECO:0000259" key="1">
    <source>
        <dbReference type="Pfam" id="PF00535"/>
    </source>
</evidence>
<keyword evidence="2" id="KW-0808">Transferase</keyword>
<dbReference type="InterPro" id="IPR001173">
    <property type="entry name" value="Glyco_trans_2-like"/>
</dbReference>
<dbReference type="PANTHER" id="PTHR43685:SF2">
    <property type="entry name" value="GLYCOSYLTRANSFERASE 2-LIKE DOMAIN-CONTAINING PROTEIN"/>
    <property type="match status" value="1"/>
</dbReference>
<keyword evidence="3" id="KW-1185">Reference proteome</keyword>
<evidence type="ECO:0000313" key="2">
    <source>
        <dbReference type="EMBL" id="RWX57418.1"/>
    </source>
</evidence>
<protein>
    <submittedName>
        <fullName evidence="2">Glycosyltransferase family 2 protein</fullName>
    </submittedName>
</protein>
<dbReference type="InterPro" id="IPR050834">
    <property type="entry name" value="Glycosyltransf_2"/>
</dbReference>
<organism evidence="2 3">
    <name type="scientific">Photobacterium chitinilyticum</name>
    <dbReference type="NCBI Taxonomy" id="2485123"/>
    <lineage>
        <taxon>Bacteria</taxon>
        <taxon>Pseudomonadati</taxon>
        <taxon>Pseudomonadota</taxon>
        <taxon>Gammaproteobacteria</taxon>
        <taxon>Vibrionales</taxon>
        <taxon>Vibrionaceae</taxon>
        <taxon>Photobacterium</taxon>
    </lineage>
</organism>
<dbReference type="AlphaFoldDB" id="A0A444JWK5"/>
<sequence length="315" mass="35972">MEKVSVVIPTYNCLTFLPKAIKSVLSQDYQNIEIIIVDDNSNDGSAAYLANLSNEHSNVTVITTHGVGAAAARNIAITHSKGQYVAFLDADDYWYQGKISQQVMVHRKNKHIGMSFTNYDHLDEQYQKIIDCFSYWNKRKDTHDSVYFIDNPLNEIFANNIIGTSTVMVDKSVFSKAGLFNEEISYGEDWQFWLTICEHFSVAVVMKPYTGYLMRQGSITQTDSKRLNNLQSLSKIISDYQQRDTIISKKAMSQAQARLKEGYADYFRTRGDLFSALLYDLHSLIIYPQMRRVKNTLGNLKKCLLPTKGQSNQCQ</sequence>
<dbReference type="Proteomes" id="UP000287563">
    <property type="component" value="Unassembled WGS sequence"/>
</dbReference>
<dbReference type="RefSeq" id="WP_128782724.1">
    <property type="nucleotide sequence ID" value="NZ_JAKJSG010000053.1"/>
</dbReference>
<name>A0A444JWK5_9GAMM</name>
<dbReference type="PANTHER" id="PTHR43685">
    <property type="entry name" value="GLYCOSYLTRANSFERASE"/>
    <property type="match status" value="1"/>
</dbReference>
<reference evidence="2 3" key="1">
    <citation type="submission" date="2018-11" db="EMBL/GenBank/DDBJ databases">
        <title>Photobacterium sp. BEI247 sp. nov., a marine bacterium isolated from Yongle Blue Hole in the South China Sea.</title>
        <authorList>
            <person name="Wang X."/>
        </authorList>
    </citation>
    <scope>NUCLEOTIDE SEQUENCE [LARGE SCALE GENOMIC DNA]</scope>
    <source>
        <strain evidence="3">BEI247</strain>
    </source>
</reference>